<evidence type="ECO:0000256" key="3">
    <source>
        <dbReference type="ARBA" id="ARBA00023125"/>
    </source>
</evidence>
<dbReference type="FunFam" id="1.10.10.10:FF:000038">
    <property type="entry name" value="Glycine cleavage system transcriptional activator"/>
    <property type="match status" value="1"/>
</dbReference>
<accession>A0A7X3LS97</accession>
<dbReference type="Pfam" id="PF03466">
    <property type="entry name" value="LysR_substrate"/>
    <property type="match status" value="1"/>
</dbReference>
<comment type="similarity">
    <text evidence="1">Belongs to the LysR transcriptional regulatory family.</text>
</comment>
<dbReference type="GO" id="GO:0043565">
    <property type="term" value="F:sequence-specific DNA binding"/>
    <property type="evidence" value="ECO:0007669"/>
    <property type="project" value="TreeGrafter"/>
</dbReference>
<dbReference type="Gene3D" id="3.40.190.10">
    <property type="entry name" value="Periplasmic binding protein-like II"/>
    <property type="match status" value="2"/>
</dbReference>
<reference evidence="6 7" key="1">
    <citation type="submission" date="2019-12" db="EMBL/GenBank/DDBJ databases">
        <authorList>
            <person name="Li M."/>
        </authorList>
    </citation>
    <scope>NUCLEOTIDE SEQUENCE [LARGE SCALE GENOMIC DNA]</scope>
    <source>
        <strain evidence="6 7">GBMRC 2046</strain>
    </source>
</reference>
<dbReference type="PANTHER" id="PTHR30537:SF26">
    <property type="entry name" value="GLYCINE CLEAVAGE SYSTEM TRANSCRIPTIONAL ACTIVATOR"/>
    <property type="match status" value="1"/>
</dbReference>
<evidence type="ECO:0000256" key="1">
    <source>
        <dbReference type="ARBA" id="ARBA00009437"/>
    </source>
</evidence>
<organism evidence="6 7">
    <name type="scientific">Stappia sediminis</name>
    <dbReference type="NCBI Taxonomy" id="2692190"/>
    <lineage>
        <taxon>Bacteria</taxon>
        <taxon>Pseudomonadati</taxon>
        <taxon>Pseudomonadota</taxon>
        <taxon>Alphaproteobacteria</taxon>
        <taxon>Hyphomicrobiales</taxon>
        <taxon>Stappiaceae</taxon>
        <taxon>Stappia</taxon>
    </lineage>
</organism>
<evidence type="ECO:0000313" key="6">
    <source>
        <dbReference type="EMBL" id="MXN64182.1"/>
    </source>
</evidence>
<dbReference type="PROSITE" id="PS50931">
    <property type="entry name" value="HTH_LYSR"/>
    <property type="match status" value="1"/>
</dbReference>
<dbReference type="InterPro" id="IPR036390">
    <property type="entry name" value="WH_DNA-bd_sf"/>
</dbReference>
<gene>
    <name evidence="6" type="ORF">GR183_04645</name>
</gene>
<comment type="caution">
    <text evidence="6">The sequence shown here is derived from an EMBL/GenBank/DDBJ whole genome shotgun (WGS) entry which is preliminary data.</text>
</comment>
<keyword evidence="4" id="KW-0804">Transcription</keyword>
<sequence length="296" mass="32741">MNSHDFPLPPLNSLRAFEAAGRHLSFRSAAEELGVTQSAVAQHVRALEARLGIRLFAREARGLAMTDSGRLYHRHISTAFQEMREATALLRPRPSGVTISVTPTFASKWLINRLPEFTAAHPDIDLRVLATEAVMSFRADGIDLAVRQGNPPFGASLDATLLFPQSIVAVCSPSLLQEHESEMSLERLSELVLFDTHDLWPRFIEKAFGRKTDIRLKGVRFNQTTLSIDAALAGQGVALASRFLVERELASGRLVQPVNAEMHGGQDFHLLSLKDPPKPVRTVRDWLLGRGIRGQT</sequence>
<protein>
    <submittedName>
        <fullName evidence="6">LysR family transcriptional regulator</fullName>
    </submittedName>
</protein>
<dbReference type="PANTHER" id="PTHR30537">
    <property type="entry name" value="HTH-TYPE TRANSCRIPTIONAL REGULATOR"/>
    <property type="match status" value="1"/>
</dbReference>
<keyword evidence="7" id="KW-1185">Reference proteome</keyword>
<dbReference type="InterPro" id="IPR036388">
    <property type="entry name" value="WH-like_DNA-bd_sf"/>
</dbReference>
<dbReference type="GO" id="GO:0006351">
    <property type="term" value="P:DNA-templated transcription"/>
    <property type="evidence" value="ECO:0007669"/>
    <property type="project" value="TreeGrafter"/>
</dbReference>
<dbReference type="PRINTS" id="PR00039">
    <property type="entry name" value="HTHLYSR"/>
</dbReference>
<dbReference type="EMBL" id="WUMV01000002">
    <property type="protein sequence ID" value="MXN64182.1"/>
    <property type="molecule type" value="Genomic_DNA"/>
</dbReference>
<evidence type="ECO:0000259" key="5">
    <source>
        <dbReference type="PROSITE" id="PS50931"/>
    </source>
</evidence>
<dbReference type="Proteomes" id="UP000433101">
    <property type="component" value="Unassembled WGS sequence"/>
</dbReference>
<dbReference type="SUPFAM" id="SSF53850">
    <property type="entry name" value="Periplasmic binding protein-like II"/>
    <property type="match status" value="1"/>
</dbReference>
<evidence type="ECO:0000256" key="4">
    <source>
        <dbReference type="ARBA" id="ARBA00023163"/>
    </source>
</evidence>
<proteinExistence type="inferred from homology"/>
<dbReference type="InterPro" id="IPR005119">
    <property type="entry name" value="LysR_subst-bd"/>
</dbReference>
<dbReference type="AlphaFoldDB" id="A0A7X3LS97"/>
<dbReference type="GO" id="GO:0003700">
    <property type="term" value="F:DNA-binding transcription factor activity"/>
    <property type="evidence" value="ECO:0007669"/>
    <property type="project" value="InterPro"/>
</dbReference>
<evidence type="ECO:0000256" key="2">
    <source>
        <dbReference type="ARBA" id="ARBA00023015"/>
    </source>
</evidence>
<dbReference type="RefSeq" id="WP_160774434.1">
    <property type="nucleotide sequence ID" value="NZ_WUMV01000002.1"/>
</dbReference>
<dbReference type="SUPFAM" id="SSF46785">
    <property type="entry name" value="Winged helix' DNA-binding domain"/>
    <property type="match status" value="1"/>
</dbReference>
<dbReference type="InterPro" id="IPR000847">
    <property type="entry name" value="LysR_HTH_N"/>
</dbReference>
<evidence type="ECO:0000313" key="7">
    <source>
        <dbReference type="Proteomes" id="UP000433101"/>
    </source>
</evidence>
<dbReference type="CDD" id="cd08432">
    <property type="entry name" value="PBP2_GcdR_TrpI_HvrB_AmpR_like"/>
    <property type="match status" value="1"/>
</dbReference>
<dbReference type="Gene3D" id="1.10.10.10">
    <property type="entry name" value="Winged helix-like DNA-binding domain superfamily/Winged helix DNA-binding domain"/>
    <property type="match status" value="1"/>
</dbReference>
<dbReference type="Pfam" id="PF00126">
    <property type="entry name" value="HTH_1"/>
    <property type="match status" value="1"/>
</dbReference>
<feature type="domain" description="HTH lysR-type" evidence="5">
    <location>
        <begin position="9"/>
        <end position="66"/>
    </location>
</feature>
<keyword evidence="3" id="KW-0238">DNA-binding</keyword>
<name>A0A7X3LS97_9HYPH</name>
<dbReference type="InterPro" id="IPR058163">
    <property type="entry name" value="LysR-type_TF_proteobact-type"/>
</dbReference>
<keyword evidence="2" id="KW-0805">Transcription regulation</keyword>